<keyword evidence="1" id="KW-0472">Membrane</keyword>
<sequence length="238" mass="26763">MSRPRLTAESITQRSLELAMVFSQRTVGGADVQWQQIAQAINWHRLSCRSLRIALRWYQALLSRRLTKCFALIAEQRAMLELAADDSSSDEALLDALIALSRSQVHYELGPSATPKQLLGLEVCEIPEVRARYAHLVRNGEISSTAEGLTLTRAKRRRIAGYSLFAMFVAWLAFVFVWMAIDGKLNMTQLIGYLVGSVVMSAVLTRGLFTELTSDERTVRDLNQRLRPRPVDGKPTVK</sequence>
<accession>A0A254NAI2</accession>
<dbReference type="EMBL" id="NISI01000001">
    <property type="protein sequence ID" value="OWR04991.1"/>
    <property type="molecule type" value="Genomic_DNA"/>
</dbReference>
<dbReference type="AlphaFoldDB" id="A0A254NAI2"/>
<dbReference type="Proteomes" id="UP000197446">
    <property type="component" value="Unassembled WGS sequence"/>
</dbReference>
<organism evidence="2 3">
    <name type="scientific">Roseateles puraquae</name>
    <dbReference type="NCBI Taxonomy" id="431059"/>
    <lineage>
        <taxon>Bacteria</taxon>
        <taxon>Pseudomonadati</taxon>
        <taxon>Pseudomonadota</taxon>
        <taxon>Betaproteobacteria</taxon>
        <taxon>Burkholderiales</taxon>
        <taxon>Sphaerotilaceae</taxon>
        <taxon>Roseateles</taxon>
    </lineage>
</organism>
<reference evidence="2 3" key="1">
    <citation type="journal article" date="2007" name="Int. J. Syst. Evol. Microbiol.">
        <title>Description of Pelomonas aquatica sp. nov. and Pelomonas puraquae sp. nov., isolated from industrial and haemodialysis water.</title>
        <authorList>
            <person name="Gomila M."/>
            <person name="Bowien B."/>
            <person name="Falsen E."/>
            <person name="Moore E.R."/>
            <person name="Lalucat J."/>
        </authorList>
    </citation>
    <scope>NUCLEOTIDE SEQUENCE [LARGE SCALE GENOMIC DNA]</scope>
    <source>
        <strain evidence="2 3">CCUG 52769</strain>
    </source>
</reference>
<dbReference type="OrthoDB" id="9848909at2"/>
<feature type="transmembrane region" description="Helical" evidence="1">
    <location>
        <begin position="187"/>
        <end position="209"/>
    </location>
</feature>
<evidence type="ECO:0000313" key="2">
    <source>
        <dbReference type="EMBL" id="OWR04991.1"/>
    </source>
</evidence>
<keyword evidence="1" id="KW-1133">Transmembrane helix</keyword>
<evidence type="ECO:0000313" key="3">
    <source>
        <dbReference type="Proteomes" id="UP000197446"/>
    </source>
</evidence>
<protein>
    <submittedName>
        <fullName evidence="2">Uncharacterized protein</fullName>
    </submittedName>
</protein>
<name>A0A254NAI2_9BURK</name>
<keyword evidence="3" id="KW-1185">Reference proteome</keyword>
<proteinExistence type="predicted"/>
<gene>
    <name evidence="2" type="ORF">CDO81_00420</name>
</gene>
<keyword evidence="1" id="KW-0812">Transmembrane</keyword>
<feature type="transmembrane region" description="Helical" evidence="1">
    <location>
        <begin position="159"/>
        <end position="181"/>
    </location>
</feature>
<dbReference type="RefSeq" id="WP_088481205.1">
    <property type="nucleotide sequence ID" value="NZ_NISI01000001.1"/>
</dbReference>
<evidence type="ECO:0000256" key="1">
    <source>
        <dbReference type="SAM" id="Phobius"/>
    </source>
</evidence>
<comment type="caution">
    <text evidence="2">The sequence shown here is derived from an EMBL/GenBank/DDBJ whole genome shotgun (WGS) entry which is preliminary data.</text>
</comment>